<organism evidence="2 3">
    <name type="scientific">Prorocentrum cordatum</name>
    <dbReference type="NCBI Taxonomy" id="2364126"/>
    <lineage>
        <taxon>Eukaryota</taxon>
        <taxon>Sar</taxon>
        <taxon>Alveolata</taxon>
        <taxon>Dinophyceae</taxon>
        <taxon>Prorocentrales</taxon>
        <taxon>Prorocentraceae</taxon>
        <taxon>Prorocentrum</taxon>
    </lineage>
</organism>
<feature type="region of interest" description="Disordered" evidence="1">
    <location>
        <begin position="142"/>
        <end position="174"/>
    </location>
</feature>
<gene>
    <name evidence="2" type="ORF">PCOR1329_LOCUS52039</name>
</gene>
<dbReference type="Proteomes" id="UP001189429">
    <property type="component" value="Unassembled WGS sequence"/>
</dbReference>
<feature type="region of interest" description="Disordered" evidence="1">
    <location>
        <begin position="376"/>
        <end position="398"/>
    </location>
</feature>
<sequence length="609" mass="66973">VADRNIGSVYDSFESFRSIGEPALVAEPENKERVKWYVAGLSYRDKAVAGARLASALTGEAWKVLEELLENNGGHKTLLQLLDETLMDEPIWEAAKYLKEYLFTLRRKNNEGMKAYAQRSRVVADKLDQSFRRIEEKDPSYELKLQKRSRPEEKPESVKEESSIQGDDDDDAKSWKDENWRGCWRGSSWFSSSPGRLSGSQWERFDLDEDDVDIQALKVAATELRETFIPSVMAGWLLLQRAGLNAQERAGVLSSATNLLNLKNIKAALRNQWADANRKRDMSPHKPGKGRAMGLFDEDDYVEQGYDDEHGEGIGNEASLGDEADEDNDELDLEDLDEDDRAEAEEALAVIAGAKKDVRTQKRTLAQARAVVKDIKQSRGLHQQGKAHGKGRPAGGKGQGPCFICGGAHNREHCSRNKEKNQGGTPKDKVQQVGAIAFNFGIWDDIPDCEIELSSETVPKDEDATEVAFTSFEKAHHATQGGTVEHALAGLEDETAGCTVLDCGATKTSGSIRALEQIIEKQQAAGMDTSGVTASGQLGTVAGHALHTKNNRYVPLVGSVDVLRRSGAIIDFAAGTACFAKPAVDKLVRLKRISTGHLCIDVTWDIYGQ</sequence>
<reference evidence="2" key="1">
    <citation type="submission" date="2023-10" db="EMBL/GenBank/DDBJ databases">
        <authorList>
            <person name="Chen Y."/>
            <person name="Shah S."/>
            <person name="Dougan E. K."/>
            <person name="Thang M."/>
            <person name="Chan C."/>
        </authorList>
    </citation>
    <scope>NUCLEOTIDE SEQUENCE [LARGE SCALE GENOMIC DNA]</scope>
</reference>
<comment type="caution">
    <text evidence="2">The sequence shown here is derived from an EMBL/GenBank/DDBJ whole genome shotgun (WGS) entry which is preliminary data.</text>
</comment>
<proteinExistence type="predicted"/>
<evidence type="ECO:0000256" key="1">
    <source>
        <dbReference type="SAM" id="MobiDB-lite"/>
    </source>
</evidence>
<feature type="non-terminal residue" evidence="2">
    <location>
        <position position="1"/>
    </location>
</feature>
<evidence type="ECO:0000313" key="2">
    <source>
        <dbReference type="EMBL" id="CAK0864076.1"/>
    </source>
</evidence>
<keyword evidence="3" id="KW-1185">Reference proteome</keyword>
<evidence type="ECO:0000313" key="3">
    <source>
        <dbReference type="Proteomes" id="UP001189429"/>
    </source>
</evidence>
<accession>A0ABN9UVD6</accession>
<dbReference type="EMBL" id="CAUYUJ010016327">
    <property type="protein sequence ID" value="CAK0864076.1"/>
    <property type="molecule type" value="Genomic_DNA"/>
</dbReference>
<protein>
    <submittedName>
        <fullName evidence="2">Uncharacterized protein</fullName>
    </submittedName>
</protein>
<feature type="region of interest" description="Disordered" evidence="1">
    <location>
        <begin position="305"/>
        <end position="328"/>
    </location>
</feature>
<name>A0ABN9UVD6_9DINO</name>
<feature type="compositionally biased region" description="Basic and acidic residues" evidence="1">
    <location>
        <begin position="142"/>
        <end position="162"/>
    </location>
</feature>